<feature type="coiled-coil region" evidence="17">
    <location>
        <begin position="1019"/>
        <end position="1060"/>
    </location>
</feature>
<dbReference type="SUPFAM" id="SSF51045">
    <property type="entry name" value="WW domain"/>
    <property type="match status" value="1"/>
</dbReference>
<evidence type="ECO:0000256" key="11">
    <source>
        <dbReference type="ARBA" id="ARBA00023212"/>
    </source>
</evidence>
<feature type="compositionally biased region" description="Basic and acidic residues" evidence="18">
    <location>
        <begin position="388"/>
        <end position="570"/>
    </location>
</feature>
<evidence type="ECO:0000256" key="10">
    <source>
        <dbReference type="ARBA" id="ARBA00023204"/>
    </source>
</evidence>
<evidence type="ECO:0000256" key="12">
    <source>
        <dbReference type="ARBA" id="ARBA00023242"/>
    </source>
</evidence>
<dbReference type="GO" id="GO:0060271">
    <property type="term" value="P:cilium assembly"/>
    <property type="evidence" value="ECO:0007669"/>
    <property type="project" value="TreeGrafter"/>
</dbReference>
<keyword evidence="10" id="KW-0234">DNA repair</keyword>
<evidence type="ECO:0000256" key="6">
    <source>
        <dbReference type="ARBA" id="ARBA00022763"/>
    </source>
</evidence>
<feature type="region of interest" description="Disordered" evidence="18">
    <location>
        <begin position="269"/>
        <end position="314"/>
    </location>
</feature>
<keyword evidence="6" id="KW-0227">DNA damage</keyword>
<feature type="region of interest" description="Disordered" evidence="18">
    <location>
        <begin position="342"/>
        <end position="570"/>
    </location>
</feature>
<evidence type="ECO:0000256" key="5">
    <source>
        <dbReference type="ARBA" id="ARBA00022618"/>
    </source>
</evidence>
<comment type="subunit">
    <text evidence="15">Interacts (via N-terminus) with ATRIP. Interacts with ATM, ATR and MDC1. Interacts with XPA (via N-terminus) upon UV irradiation. Interacts with CEP83, CCDC92, TTBK2, DVL3, NPHP3 and weakly with NPHP4. Interacts with DZIP1.</text>
</comment>
<dbReference type="InterPro" id="IPR001202">
    <property type="entry name" value="WW_dom"/>
</dbReference>
<feature type="region of interest" description="Disordered" evidence="18">
    <location>
        <begin position="872"/>
        <end position="897"/>
    </location>
</feature>
<name>A0A7J6CCZ9_9TELE</name>
<feature type="compositionally biased region" description="Basic residues" evidence="18">
    <location>
        <begin position="155"/>
        <end position="167"/>
    </location>
</feature>
<dbReference type="Pfam" id="PF00397">
    <property type="entry name" value="WW"/>
    <property type="match status" value="1"/>
</dbReference>
<comment type="function">
    <text evidence="14">Plays a role in microtubule organization and/or maintenance for the formation of primary cilia (PC), a microtubule-based structure that protrudes from the surface of epithelial cells. Plays a critical role in G2/M checkpoint and nuclear divisions. A key player in the DNA damage-activated ATR/ATM signaling cascade since it is required for the proper phosphorylation of H2AX, RPA, CHEK2 and CHEK1. Plays a critical role in chromosome segregation, acting as a mediator required for the maintenance of genomic stability through modulation of MDC1, RPA and CHEK1.</text>
</comment>
<sequence length="1256" mass="147393">MMSDLDPSFMTSVTLSTEGVGSESRPSARSYRAAVTMTTTGLRIGDQMVLEEDYDENYIPSEQEIHEYAIEIGIDPEREPELLWLAREGMVAPLPAEWKPCQDVTGEVYYFNFSTGQSTWDHPCDEQYRQLVEQERERERNQHARAAPTAVKRDKEKKKKKDKKDKKKKLEEVRAPGVLAPLGPLRGLSEAPVAPLRGTLGASSGLQPLKTSLGAGVLSSAATRSVHEERSAEEDEEISEEERPRDSAGLLQNLHLDLDALGAGLQYEDSEVSVTVPPEERTEPELQELALSRDHSPEAPSEESEDGEAAVSLSSADNVKAGFRSKLSENVFDLLDLSPAVDRKEAEGEADVDSCEDVSDSADRRVHENVTLAQTPLSCSAASTPTDDIIRTSSRDQRPPTARGRTERERREREEQERKRREEREEEEKRRVEREEEKKRKREEEEKTREEREEEEKRRVEREEEEKRKREEEEKTRVEREEEERREREKEEKRQVEREEEKRKREEEEKRQVEREEEEKRKREEEEKKRREEREEEEKRRVEREEEKKRLEEDAARQMEVERSRLMEETQRRLQLQLMEDEERRMKEESAEQLRVMKEQILKQRRDEEEQLNNDMHTQLQQLRLENEVKLQELCSELEAERERAETRRRRDLEHLREESEEELRAERRRLQEKKEEQLTSIRLQAKLSNTQKDLRSTRPEQPLAEYQRELTDVLQEVRDEVERDHRRKLEQLKEEHQQELQNLRETHLEQESRERERLLDSLQKERDAVISKHTTQLHKLQHTLDTQLQETRRTHSQKESALQEWMEKLEIQTKELQTQEAELQSKASDLRKRRQQLCEEEEDTQRGLQSLPQLLKERDELHEELQRMRADLQRERQERERQREENSRMMEERRQLETRVTLLQERCEQLTSRVSELEQRSRAEREQQQDGAEDEQKKSKRKTENGLRLEDLEAPLLRSDASDTSVDDVRQYMWNESVSLFRARQFLERQSAHMFDRQAALRAAHSSLKDPTPGSSTQQQLYHNLQQEVRDLAELRETLQKGQTLLKEKEEKLNQLETSLTEEVSCDDAERSADRKVTFDVTESEMSSVYSPEGTVPVKVQQLADSLQLISGQLNSVLGALGSLTHKQTPPPLTTPLLPRPSWAWSTNPSPSLANGLSHRATDSRQMRWSGLSSETSRAHMTYSGYTPLSLSSLRPSEVEGQRLQGLIEGNKRWLEAQRKNRNIPLFPSLRSVSSSGGLVQLSLDDNNQIKVHHY</sequence>
<dbReference type="PANTHER" id="PTHR18902:SF27">
    <property type="entry name" value="CENTROSOMAL PROTEIN OF 164 KDA"/>
    <property type="match status" value="1"/>
</dbReference>
<dbReference type="SMART" id="SM00456">
    <property type="entry name" value="WW"/>
    <property type="match status" value="1"/>
</dbReference>
<keyword evidence="9 17" id="KW-0175">Coiled coil</keyword>
<evidence type="ECO:0000313" key="20">
    <source>
        <dbReference type="EMBL" id="KAF4104523.1"/>
    </source>
</evidence>
<evidence type="ECO:0000256" key="13">
    <source>
        <dbReference type="ARBA" id="ARBA00023306"/>
    </source>
</evidence>
<keyword evidence="4" id="KW-0597">Phosphoprotein</keyword>
<feature type="region of interest" description="Disordered" evidence="18">
    <location>
        <begin position="219"/>
        <end position="251"/>
    </location>
</feature>
<dbReference type="Proteomes" id="UP000579812">
    <property type="component" value="Unassembled WGS sequence"/>
</dbReference>
<feature type="compositionally biased region" description="Acidic residues" evidence="18">
    <location>
        <begin position="348"/>
        <end position="360"/>
    </location>
</feature>
<evidence type="ECO:0000256" key="16">
    <source>
        <dbReference type="ARBA" id="ARBA00067900"/>
    </source>
</evidence>
<protein>
    <recommendedName>
        <fullName evidence="16">Centrosomal protein of 164 kDa</fullName>
    </recommendedName>
</protein>
<reference evidence="20 21" key="1">
    <citation type="submission" date="2020-04" db="EMBL/GenBank/DDBJ databases">
        <title>Chromosome-level genome assembly of a cyprinid fish Onychostoma macrolepis by integration of Nanopore Sequencing, Bionano and Hi-C technology.</title>
        <authorList>
            <person name="Wang D."/>
        </authorList>
    </citation>
    <scope>NUCLEOTIDE SEQUENCE [LARGE SCALE GENOMIC DNA]</scope>
    <source>
        <strain evidence="20">SWU-2019</strain>
        <tissue evidence="20">Muscle</tissue>
    </source>
</reference>
<dbReference type="PROSITE" id="PS50020">
    <property type="entry name" value="WW_DOMAIN_2"/>
    <property type="match status" value="1"/>
</dbReference>
<evidence type="ECO:0000256" key="3">
    <source>
        <dbReference type="ARBA" id="ARBA00022490"/>
    </source>
</evidence>
<feature type="compositionally biased region" description="Basic and acidic residues" evidence="18">
    <location>
        <begin position="133"/>
        <end position="142"/>
    </location>
</feature>
<feature type="compositionally biased region" description="Polar residues" evidence="18">
    <location>
        <begin position="371"/>
        <end position="386"/>
    </location>
</feature>
<evidence type="ECO:0000256" key="17">
    <source>
        <dbReference type="SAM" id="Coils"/>
    </source>
</evidence>
<dbReference type="GO" id="GO:0006281">
    <property type="term" value="P:DNA repair"/>
    <property type="evidence" value="ECO:0007669"/>
    <property type="project" value="UniProtKB-KW"/>
</dbReference>
<dbReference type="EMBL" id="JAAMOB010000015">
    <property type="protein sequence ID" value="KAF4104523.1"/>
    <property type="molecule type" value="Genomic_DNA"/>
</dbReference>
<keyword evidence="11" id="KW-0206">Cytoskeleton</keyword>
<proteinExistence type="predicted"/>
<evidence type="ECO:0000256" key="18">
    <source>
        <dbReference type="SAM" id="MobiDB-lite"/>
    </source>
</evidence>
<dbReference type="PROSITE" id="PS01159">
    <property type="entry name" value="WW_DOMAIN_1"/>
    <property type="match status" value="1"/>
</dbReference>
<keyword evidence="8" id="KW-0970">Cilium biogenesis/degradation</keyword>
<keyword evidence="7" id="KW-0498">Mitosis</keyword>
<keyword evidence="13" id="KW-0131">Cell cycle</keyword>
<comment type="caution">
    <text evidence="20">The sequence shown here is derived from an EMBL/GenBank/DDBJ whole genome shotgun (WGS) entry which is preliminary data.</text>
</comment>
<gene>
    <name evidence="20" type="ORF">G5714_015510</name>
</gene>
<keyword evidence="5" id="KW-0132">Cell division</keyword>
<feature type="region of interest" description="Disordered" evidence="18">
    <location>
        <begin position="835"/>
        <end position="854"/>
    </location>
</feature>
<evidence type="ECO:0000313" key="21">
    <source>
        <dbReference type="Proteomes" id="UP000579812"/>
    </source>
</evidence>
<evidence type="ECO:0000259" key="19">
    <source>
        <dbReference type="PROSITE" id="PS50020"/>
    </source>
</evidence>
<feature type="region of interest" description="Disordered" evidence="18">
    <location>
        <begin position="914"/>
        <end position="948"/>
    </location>
</feature>
<feature type="region of interest" description="Disordered" evidence="18">
    <location>
        <begin position="731"/>
        <end position="757"/>
    </location>
</feature>
<dbReference type="PANTHER" id="PTHR18902">
    <property type="entry name" value="NUCLEAR MITOTIC APPARATUS PROTEIN 1-RELATED"/>
    <property type="match status" value="1"/>
</dbReference>
<evidence type="ECO:0000256" key="14">
    <source>
        <dbReference type="ARBA" id="ARBA00056906"/>
    </source>
</evidence>
<feature type="compositionally biased region" description="Acidic residues" evidence="18">
    <location>
        <begin position="231"/>
        <end position="240"/>
    </location>
</feature>
<dbReference type="InterPro" id="IPR036020">
    <property type="entry name" value="WW_dom_sf"/>
</dbReference>
<evidence type="ECO:0000256" key="2">
    <source>
        <dbReference type="ARBA" id="ARBA00004123"/>
    </source>
</evidence>
<dbReference type="InterPro" id="IPR051841">
    <property type="entry name" value="MT-Golgi_org_protein"/>
</dbReference>
<feature type="compositionally biased region" description="Basic and acidic residues" evidence="18">
    <location>
        <begin position="916"/>
        <end position="948"/>
    </location>
</feature>
<dbReference type="GO" id="GO:0005813">
    <property type="term" value="C:centrosome"/>
    <property type="evidence" value="ECO:0007669"/>
    <property type="project" value="TreeGrafter"/>
</dbReference>
<dbReference type="GO" id="GO:0005814">
    <property type="term" value="C:centriole"/>
    <property type="evidence" value="ECO:0007669"/>
    <property type="project" value="UniProtKB-SubCell"/>
</dbReference>
<organism evidence="20 21">
    <name type="scientific">Onychostoma macrolepis</name>
    <dbReference type="NCBI Taxonomy" id="369639"/>
    <lineage>
        <taxon>Eukaryota</taxon>
        <taxon>Metazoa</taxon>
        <taxon>Chordata</taxon>
        <taxon>Craniata</taxon>
        <taxon>Vertebrata</taxon>
        <taxon>Euteleostomi</taxon>
        <taxon>Actinopterygii</taxon>
        <taxon>Neopterygii</taxon>
        <taxon>Teleostei</taxon>
        <taxon>Ostariophysi</taxon>
        <taxon>Cypriniformes</taxon>
        <taxon>Cyprinidae</taxon>
        <taxon>Acrossocheilinae</taxon>
        <taxon>Onychostoma</taxon>
    </lineage>
</organism>
<dbReference type="CDD" id="cd00201">
    <property type="entry name" value="WW"/>
    <property type="match status" value="1"/>
</dbReference>
<keyword evidence="3" id="KW-0963">Cytoplasm</keyword>
<feature type="region of interest" description="Disordered" evidence="18">
    <location>
        <begin position="640"/>
        <end position="676"/>
    </location>
</feature>
<keyword evidence="21" id="KW-1185">Reference proteome</keyword>
<feature type="region of interest" description="Disordered" evidence="18">
    <location>
        <begin position="133"/>
        <end position="175"/>
    </location>
</feature>
<dbReference type="FunFam" id="3.30.1470.10:FF:000001">
    <property type="entry name" value="Centrosomal protein of 164 kDa"/>
    <property type="match status" value="1"/>
</dbReference>
<dbReference type="GO" id="GO:0097539">
    <property type="term" value="C:ciliary transition fiber"/>
    <property type="evidence" value="ECO:0007669"/>
    <property type="project" value="TreeGrafter"/>
</dbReference>
<dbReference type="GO" id="GO:0051301">
    <property type="term" value="P:cell division"/>
    <property type="evidence" value="ECO:0007669"/>
    <property type="project" value="UniProtKB-KW"/>
</dbReference>
<comment type="subcellular location">
    <subcellularLocation>
        <location evidence="1">Cytoplasm</location>
        <location evidence="1">Cytoskeleton</location>
        <location evidence="1">Microtubule organizing center</location>
        <location evidence="1">Centrosome</location>
        <location evidence="1">Centriole</location>
    </subcellularLocation>
    <subcellularLocation>
        <location evidence="2">Nucleus</location>
    </subcellularLocation>
</comment>
<evidence type="ECO:0000256" key="9">
    <source>
        <dbReference type="ARBA" id="ARBA00023054"/>
    </source>
</evidence>
<dbReference type="Gene3D" id="3.30.1470.10">
    <property type="entry name" value="Photosystem I PsaD, reaction center subunit II"/>
    <property type="match status" value="1"/>
</dbReference>
<evidence type="ECO:0000256" key="1">
    <source>
        <dbReference type="ARBA" id="ARBA00004114"/>
    </source>
</evidence>
<feature type="domain" description="WW" evidence="19">
    <location>
        <begin position="92"/>
        <end position="125"/>
    </location>
</feature>
<evidence type="ECO:0000256" key="8">
    <source>
        <dbReference type="ARBA" id="ARBA00022794"/>
    </source>
</evidence>
<dbReference type="GO" id="GO:0005634">
    <property type="term" value="C:nucleus"/>
    <property type="evidence" value="ECO:0007669"/>
    <property type="project" value="UniProtKB-SubCell"/>
</dbReference>
<evidence type="ECO:0000256" key="7">
    <source>
        <dbReference type="ARBA" id="ARBA00022776"/>
    </source>
</evidence>
<keyword evidence="12" id="KW-0539">Nucleus</keyword>
<accession>A0A7J6CCZ9</accession>
<dbReference type="AlphaFoldDB" id="A0A7J6CCZ9"/>
<evidence type="ECO:0000256" key="4">
    <source>
        <dbReference type="ARBA" id="ARBA00022553"/>
    </source>
</evidence>
<evidence type="ECO:0000256" key="15">
    <source>
        <dbReference type="ARBA" id="ARBA00061715"/>
    </source>
</evidence>